<dbReference type="HOGENOM" id="CLU_110170_0_0_9"/>
<dbReference type="AlphaFoldDB" id="L0FA90"/>
<keyword evidence="3" id="KW-1185">Reference proteome</keyword>
<dbReference type="OrthoDB" id="2112297at2"/>
<evidence type="ECO:0000313" key="3">
    <source>
        <dbReference type="Proteomes" id="UP000010797"/>
    </source>
</evidence>
<dbReference type="KEGG" id="ddl:Desdi_2115"/>
<dbReference type="InterPro" id="IPR018664">
    <property type="entry name" value="DUF2103_metal-binding"/>
</dbReference>
<sequence length="196" mass="22465">MKHRRNKVKREHGIIQDALDWLEELSQNPQISDIIPGVIQVNRSPERGIVYKYETQTGCKILLKSNGSIQEAFVVTQEPEFVRQWVEAQFPSDNKSSSNQPETADGKKIPSVKEKHDKGNLKQRSRKKAVSDKSSFNKNNLHSKKSSLSEKKIERIYVNNEDFEGNLGQRIDAKTHQALKALQKDLKMNKGKDKKN</sequence>
<name>L0FA90_DESDL</name>
<dbReference type="Proteomes" id="UP000010797">
    <property type="component" value="Chromosome"/>
</dbReference>
<evidence type="ECO:0000256" key="1">
    <source>
        <dbReference type="SAM" id="MobiDB-lite"/>
    </source>
</evidence>
<proteinExistence type="predicted"/>
<protein>
    <submittedName>
        <fullName evidence="2">Putative metal-binding protein (DUF2103)</fullName>
    </submittedName>
</protein>
<reference evidence="3" key="1">
    <citation type="submission" date="2012-02" db="EMBL/GenBank/DDBJ databases">
        <title>Complete sequence of Desulfitobacterium dichloroeliminans LMG P-21439.</title>
        <authorList>
            <person name="Lucas S."/>
            <person name="Han J."/>
            <person name="Lapidus A."/>
            <person name="Cheng J.-F."/>
            <person name="Goodwin L."/>
            <person name="Pitluck S."/>
            <person name="Peters L."/>
            <person name="Ovchinnikova G."/>
            <person name="Teshima H."/>
            <person name="Detter J.C."/>
            <person name="Han C."/>
            <person name="Tapia R."/>
            <person name="Land M."/>
            <person name="Hauser L."/>
            <person name="Kyrpides N."/>
            <person name="Ivanova N."/>
            <person name="Pagani I."/>
            <person name="Kruse T."/>
            <person name="de Vos W.M."/>
            <person name="Boon N."/>
            <person name="Smidt H."/>
            <person name="Woyke T."/>
        </authorList>
    </citation>
    <scope>NUCLEOTIDE SEQUENCE [LARGE SCALE GENOMIC DNA]</scope>
    <source>
        <strain evidence="3">LMG P-21439 / DCA1</strain>
    </source>
</reference>
<dbReference type="eggNOG" id="COG4031">
    <property type="taxonomic scope" value="Bacteria"/>
</dbReference>
<evidence type="ECO:0000313" key="2">
    <source>
        <dbReference type="EMBL" id="AGA69556.1"/>
    </source>
</evidence>
<feature type="compositionally biased region" description="Polar residues" evidence="1">
    <location>
        <begin position="91"/>
        <end position="102"/>
    </location>
</feature>
<accession>L0FA90</accession>
<organism evidence="2 3">
    <name type="scientific">Desulfitobacterium dichloroeliminans (strain LMG P-21439 / DCA1)</name>
    <dbReference type="NCBI Taxonomy" id="871963"/>
    <lineage>
        <taxon>Bacteria</taxon>
        <taxon>Bacillati</taxon>
        <taxon>Bacillota</taxon>
        <taxon>Clostridia</taxon>
        <taxon>Eubacteriales</taxon>
        <taxon>Desulfitobacteriaceae</taxon>
        <taxon>Desulfitobacterium</taxon>
    </lineage>
</organism>
<dbReference type="STRING" id="871963.Desdi_2115"/>
<feature type="region of interest" description="Disordered" evidence="1">
    <location>
        <begin position="89"/>
        <end position="151"/>
    </location>
</feature>
<dbReference type="Pfam" id="PF09876">
    <property type="entry name" value="DUF2103"/>
    <property type="match status" value="1"/>
</dbReference>
<dbReference type="EMBL" id="CP003344">
    <property type="protein sequence ID" value="AGA69556.1"/>
    <property type="molecule type" value="Genomic_DNA"/>
</dbReference>
<feature type="compositionally biased region" description="Basic and acidic residues" evidence="1">
    <location>
        <begin position="104"/>
        <end position="120"/>
    </location>
</feature>
<gene>
    <name evidence="2" type="ordered locus">Desdi_2115</name>
</gene>